<reference evidence="1 2" key="1">
    <citation type="submission" date="2014-02" db="EMBL/GenBank/DDBJ databases">
        <title>The genome sequence of Colletotrichum salicis CBS 607.94.</title>
        <authorList>
            <person name="Baroncelli R."/>
            <person name="Thon M.R."/>
        </authorList>
    </citation>
    <scope>NUCLEOTIDE SEQUENCE [LARGE SCALE GENOMIC DNA]</scope>
    <source>
        <strain evidence="1 2">CBS 607.94</strain>
    </source>
</reference>
<dbReference type="Proteomes" id="UP000070121">
    <property type="component" value="Unassembled WGS sequence"/>
</dbReference>
<proteinExistence type="predicted"/>
<dbReference type="EMBL" id="JFFI01000433">
    <property type="protein sequence ID" value="KXH67704.1"/>
    <property type="molecule type" value="Genomic_DNA"/>
</dbReference>
<organism evidence="1 2">
    <name type="scientific">Colletotrichum salicis</name>
    <dbReference type="NCBI Taxonomy" id="1209931"/>
    <lineage>
        <taxon>Eukaryota</taxon>
        <taxon>Fungi</taxon>
        <taxon>Dikarya</taxon>
        <taxon>Ascomycota</taxon>
        <taxon>Pezizomycotina</taxon>
        <taxon>Sordariomycetes</taxon>
        <taxon>Hypocreomycetidae</taxon>
        <taxon>Glomerellales</taxon>
        <taxon>Glomerellaceae</taxon>
        <taxon>Colletotrichum</taxon>
        <taxon>Colletotrichum acutatum species complex</taxon>
    </lineage>
</organism>
<gene>
    <name evidence="1" type="ORF">CSAL01_13643</name>
</gene>
<evidence type="ECO:0000313" key="2">
    <source>
        <dbReference type="Proteomes" id="UP000070121"/>
    </source>
</evidence>
<sequence length="94" mass="10072">MSAAVTVTVDLPYPSSAEHRSVTHPVCQTLVTLDALFGDMLRRQGPEQPERVCSSTLDDRAGTVVVPWEELQPPAASHGVVRWGIANATFGDGD</sequence>
<protein>
    <submittedName>
        <fullName evidence="1">Uncharacterized protein</fullName>
    </submittedName>
</protein>
<name>A0A135V4U3_9PEZI</name>
<comment type="caution">
    <text evidence="1">The sequence shown here is derived from an EMBL/GenBank/DDBJ whole genome shotgun (WGS) entry which is preliminary data.</text>
</comment>
<dbReference type="AlphaFoldDB" id="A0A135V4U3"/>
<keyword evidence="2" id="KW-1185">Reference proteome</keyword>
<evidence type="ECO:0000313" key="1">
    <source>
        <dbReference type="EMBL" id="KXH67704.1"/>
    </source>
</evidence>
<accession>A0A135V4U3</accession>